<feature type="active site" description="Proton acceptor" evidence="8">
    <location>
        <position position="238"/>
    </location>
</feature>
<feature type="binding site" evidence="8">
    <location>
        <begin position="71"/>
        <end position="72"/>
    </location>
    <ligand>
        <name>substrate</name>
    </ligand>
</feature>
<gene>
    <name evidence="8 10" type="primary">xylB</name>
    <name evidence="13" type="ORF">SAMN04489743_2578</name>
</gene>
<dbReference type="RefSeq" id="WP_091720814.1">
    <property type="nucleotide sequence ID" value="NZ_CAUQLD010000003.1"/>
</dbReference>
<evidence type="ECO:0000256" key="4">
    <source>
        <dbReference type="ARBA" id="ARBA00022741"/>
    </source>
</evidence>
<dbReference type="NCBIfam" id="TIGR01312">
    <property type="entry name" value="XylB"/>
    <property type="match status" value="1"/>
</dbReference>
<dbReference type="GO" id="GO:0005998">
    <property type="term" value="P:xylulose catabolic process"/>
    <property type="evidence" value="ECO:0007669"/>
    <property type="project" value="UniProtKB-UniRule"/>
</dbReference>
<keyword evidence="7 8" id="KW-0119">Carbohydrate metabolism</keyword>
<dbReference type="CDD" id="cd07809">
    <property type="entry name" value="ASKHA_NBD_FGGY_BaXK-like"/>
    <property type="match status" value="1"/>
</dbReference>
<feature type="domain" description="Carbohydrate kinase FGGY C-terminal" evidence="12">
    <location>
        <begin position="254"/>
        <end position="436"/>
    </location>
</feature>
<keyword evidence="4 8" id="KW-0547">Nucleotide-binding</keyword>
<dbReference type="GO" id="GO:0042732">
    <property type="term" value="P:D-xylose metabolic process"/>
    <property type="evidence" value="ECO:0007669"/>
    <property type="project" value="UniProtKB-KW"/>
</dbReference>
<proteinExistence type="inferred from homology"/>
<evidence type="ECO:0000256" key="6">
    <source>
        <dbReference type="ARBA" id="ARBA00022840"/>
    </source>
</evidence>
<evidence type="ECO:0000256" key="9">
    <source>
        <dbReference type="RuleBase" id="RU003733"/>
    </source>
</evidence>
<dbReference type="AlphaFoldDB" id="A0A1H1ZRF6"/>
<evidence type="ECO:0000256" key="3">
    <source>
        <dbReference type="ARBA" id="ARBA00022679"/>
    </source>
</evidence>
<dbReference type="Pfam" id="PF00370">
    <property type="entry name" value="FGGY_N"/>
    <property type="match status" value="1"/>
</dbReference>
<dbReference type="PANTHER" id="PTHR43095:SF5">
    <property type="entry name" value="XYLULOSE KINASE"/>
    <property type="match status" value="1"/>
</dbReference>
<dbReference type="GO" id="GO:0005524">
    <property type="term" value="F:ATP binding"/>
    <property type="evidence" value="ECO:0007669"/>
    <property type="project" value="UniProtKB-UniRule"/>
</dbReference>
<evidence type="ECO:0000256" key="10">
    <source>
        <dbReference type="RuleBase" id="RU364073"/>
    </source>
</evidence>
<dbReference type="Proteomes" id="UP000198751">
    <property type="component" value="Chromosome I"/>
</dbReference>
<keyword evidence="5 8" id="KW-0418">Kinase</keyword>
<name>A0A1H1ZRF6_9MICC</name>
<organism evidence="13 14">
    <name type="scientific">Pseudarthrobacter equi</name>
    <dbReference type="NCBI Taxonomy" id="728066"/>
    <lineage>
        <taxon>Bacteria</taxon>
        <taxon>Bacillati</taxon>
        <taxon>Actinomycetota</taxon>
        <taxon>Actinomycetes</taxon>
        <taxon>Micrococcales</taxon>
        <taxon>Micrococcaceae</taxon>
        <taxon>Pseudarthrobacter</taxon>
    </lineage>
</organism>
<feature type="domain" description="Carbohydrate kinase FGGY N-terminal" evidence="11">
    <location>
        <begin position="4"/>
        <end position="229"/>
    </location>
</feature>
<evidence type="ECO:0000256" key="2">
    <source>
        <dbReference type="ARBA" id="ARBA00022629"/>
    </source>
</evidence>
<comment type="catalytic activity">
    <reaction evidence="8 10">
        <text>D-xylulose + ATP = D-xylulose 5-phosphate + ADP + H(+)</text>
        <dbReference type="Rhea" id="RHEA:10964"/>
        <dbReference type="ChEBI" id="CHEBI:15378"/>
        <dbReference type="ChEBI" id="CHEBI:17140"/>
        <dbReference type="ChEBI" id="CHEBI:30616"/>
        <dbReference type="ChEBI" id="CHEBI:57737"/>
        <dbReference type="ChEBI" id="CHEBI:456216"/>
        <dbReference type="EC" id="2.7.1.17"/>
    </reaction>
</comment>
<evidence type="ECO:0000259" key="11">
    <source>
        <dbReference type="Pfam" id="PF00370"/>
    </source>
</evidence>
<dbReference type="InterPro" id="IPR000577">
    <property type="entry name" value="Carb_kinase_FGGY"/>
</dbReference>
<comment type="similarity">
    <text evidence="1 8 9">Belongs to the FGGY kinase family.</text>
</comment>
<dbReference type="InterPro" id="IPR006000">
    <property type="entry name" value="Xylulokinase"/>
</dbReference>
<dbReference type="InterPro" id="IPR018483">
    <property type="entry name" value="Carb_kinase_FGGY_CS"/>
</dbReference>
<sequence>MALVAGIDSSTQSCKVVIRDAGTGVLVRQGRAPHPEGTEVHPVHWWDALQAAIAQAGGLDDVAAVSVAGQQHGMVCLDAGGAVIRPALLWNDTRSAGAAAQLIDMAGDGDAAAGARFWAQATGTVPVASLTLTKLHWLRENEPENAARVAAVCLPHDWLTWRLAGYGPGSGAVGLDALVTDRSDASGTGYFSTAEGKYLPDLVAASLGHTPTLPLVLGPLEAAGRTPAGSLLAAGAGDNAAAALGAGAGLGDVVMSLGTSGTVFAVSETPAADATGLVAGFADAAGHYLPLICTLNATRVFDATAALLGVDLAEFNRLALSAQPGAGGLTLVPYFDGERTPNLPDATGSLHGITRANYTPANVARAAVEGVVCSLADGLAALLEQGVEARRIVLVGGGAQSAAVQDAAARLLGAAVAIPRPGEYVADGAARQAAAALTGAFPAWASDAVVLPRGTDDAGVLAAYRRFASLYA</sequence>
<evidence type="ECO:0000259" key="12">
    <source>
        <dbReference type="Pfam" id="PF02782"/>
    </source>
</evidence>
<dbReference type="InterPro" id="IPR043129">
    <property type="entry name" value="ATPase_NBD"/>
</dbReference>
<evidence type="ECO:0000313" key="13">
    <source>
        <dbReference type="EMBL" id="SDT35982.1"/>
    </source>
</evidence>
<evidence type="ECO:0000256" key="5">
    <source>
        <dbReference type="ARBA" id="ARBA00022777"/>
    </source>
</evidence>
<dbReference type="InterPro" id="IPR018484">
    <property type="entry name" value="FGGY_N"/>
</dbReference>
<dbReference type="PROSITE" id="PS00933">
    <property type="entry name" value="FGGY_KINASES_1"/>
    <property type="match status" value="1"/>
</dbReference>
<keyword evidence="2 8" id="KW-0859">Xylose metabolism</keyword>
<evidence type="ECO:0000256" key="7">
    <source>
        <dbReference type="ARBA" id="ARBA00023277"/>
    </source>
</evidence>
<comment type="function">
    <text evidence="8">Catalyzes the phosphorylation of D-xylulose to D-xylulose 5-phosphate.</text>
</comment>
<dbReference type="SUPFAM" id="SSF53067">
    <property type="entry name" value="Actin-like ATPase domain"/>
    <property type="match status" value="2"/>
</dbReference>
<dbReference type="InterPro" id="IPR018485">
    <property type="entry name" value="FGGY_C"/>
</dbReference>
<evidence type="ECO:0000256" key="1">
    <source>
        <dbReference type="ARBA" id="ARBA00009156"/>
    </source>
</evidence>
<dbReference type="GO" id="GO:0004856">
    <property type="term" value="F:D-xylulokinase activity"/>
    <property type="evidence" value="ECO:0007669"/>
    <property type="project" value="UniProtKB-UniRule"/>
</dbReference>
<dbReference type="HAMAP" id="MF_02220">
    <property type="entry name" value="XylB"/>
    <property type="match status" value="1"/>
</dbReference>
<dbReference type="PIRSF" id="PIRSF000538">
    <property type="entry name" value="GlpK"/>
    <property type="match status" value="1"/>
</dbReference>
<feature type="site" description="Important for activity" evidence="8">
    <location>
        <position position="8"/>
    </location>
</feature>
<keyword evidence="6 8" id="KW-0067">ATP-binding</keyword>
<dbReference type="EC" id="2.7.1.17" evidence="8 10"/>
<keyword evidence="3 8" id="KW-0808">Transferase</keyword>
<dbReference type="InterPro" id="IPR050406">
    <property type="entry name" value="FGGY_Carb_Kinase"/>
</dbReference>
<protein>
    <recommendedName>
        <fullName evidence="8 10">Xylulose kinase</fullName>
        <shortName evidence="8 10">Xylulokinase</shortName>
        <ecNumber evidence="8 10">2.7.1.17</ecNumber>
    </recommendedName>
</protein>
<dbReference type="PROSITE" id="PS00445">
    <property type="entry name" value="FGGY_KINASES_2"/>
    <property type="match status" value="1"/>
</dbReference>
<dbReference type="Pfam" id="PF02782">
    <property type="entry name" value="FGGY_C"/>
    <property type="match status" value="1"/>
</dbReference>
<dbReference type="Gene3D" id="3.30.420.40">
    <property type="match status" value="2"/>
</dbReference>
<dbReference type="PANTHER" id="PTHR43095">
    <property type="entry name" value="SUGAR KINASE"/>
    <property type="match status" value="1"/>
</dbReference>
<keyword evidence="14" id="KW-1185">Reference proteome</keyword>
<evidence type="ECO:0000313" key="14">
    <source>
        <dbReference type="Proteomes" id="UP000198751"/>
    </source>
</evidence>
<dbReference type="EMBL" id="LT629779">
    <property type="protein sequence ID" value="SDT35982.1"/>
    <property type="molecule type" value="Genomic_DNA"/>
</dbReference>
<accession>A0A1H1ZRF6</accession>
<evidence type="ECO:0000256" key="8">
    <source>
        <dbReference type="HAMAP-Rule" id="MF_02220"/>
    </source>
</evidence>
<reference evidence="14" key="1">
    <citation type="submission" date="2016-10" db="EMBL/GenBank/DDBJ databases">
        <authorList>
            <person name="Varghese N."/>
            <person name="Submissions S."/>
        </authorList>
    </citation>
    <scope>NUCLEOTIDE SEQUENCE [LARGE SCALE GENOMIC DNA]</scope>
    <source>
        <strain evidence="14">IMMIB L-1606</strain>
    </source>
</reference>
<dbReference type="OrthoDB" id="9805576at2"/>